<dbReference type="EMBL" id="LDUG01000020">
    <property type="protein sequence ID" value="KVW96199.1"/>
    <property type="molecule type" value="Genomic_DNA"/>
</dbReference>
<dbReference type="SUPFAM" id="SSF56300">
    <property type="entry name" value="Metallo-dependent phosphatases"/>
    <property type="match status" value="1"/>
</dbReference>
<evidence type="ECO:0000256" key="5">
    <source>
        <dbReference type="HAMAP-Rule" id="MF_00199"/>
    </source>
</evidence>
<feature type="domain" description="Calcineurin-like phosphoesterase" evidence="6">
    <location>
        <begin position="1"/>
        <end position="121"/>
    </location>
</feature>
<evidence type="ECO:0000256" key="2">
    <source>
        <dbReference type="ARBA" id="ARBA00005419"/>
    </source>
</evidence>
<keyword evidence="3 5" id="KW-0378">Hydrolase</keyword>
<dbReference type="InterPro" id="IPR029052">
    <property type="entry name" value="Metallo-depent_PP-like"/>
</dbReference>
<dbReference type="InterPro" id="IPR004843">
    <property type="entry name" value="Calcineurin-like_PHP"/>
</dbReference>
<evidence type="ECO:0000259" key="6">
    <source>
        <dbReference type="Pfam" id="PF00149"/>
    </source>
</evidence>
<dbReference type="Gene3D" id="3.60.21.10">
    <property type="match status" value="1"/>
</dbReference>
<evidence type="ECO:0000256" key="1">
    <source>
        <dbReference type="ARBA" id="ARBA00003413"/>
    </source>
</evidence>
<dbReference type="InterPro" id="IPR004617">
    <property type="entry name" value="ApaH"/>
</dbReference>
<sequence>MPTYAIGDLQGCQHSLLRLLDEIRFDPAADRLWLVGDLVNRGPDSLAVLRFVKSLGNAAISVLGNHDLHLLALAEGFGRVHKGDTLDAILNAPDRDELLAWLRQQKLAWREGDWLMVHAGVLPDWTPDDTMQRAAEAEAMLQGAHYRDFFAQMYGNAPVAWDADMQGIERLRVIVNAFTRLRYCSAEGEMEFHHKGAPGTQPAGWLPWFEVPGRKSAAATIIIGHWSTLGLINRSDLIALDTGCLWGGRLSAVRLEDRQVFAVPCPMQLRHDRP</sequence>
<evidence type="ECO:0000256" key="4">
    <source>
        <dbReference type="ARBA" id="ARBA00049417"/>
    </source>
</evidence>
<comment type="caution">
    <text evidence="7">The sequence shown here is derived from an EMBL/GenBank/DDBJ whole genome shotgun (WGS) entry which is preliminary data.</text>
</comment>
<dbReference type="Pfam" id="PF00149">
    <property type="entry name" value="Metallophos"/>
    <property type="match status" value="1"/>
</dbReference>
<gene>
    <name evidence="5" type="primary">apaH</name>
    <name evidence="7" type="ORF">ABW22_07840</name>
</gene>
<dbReference type="PATRIC" id="fig|36861.3.peg.1214"/>
<dbReference type="EC" id="3.6.1.41" evidence="5"/>
<accession>A0A125BCP9</accession>
<dbReference type="STRING" id="1123392.GCA_000376425_00697"/>
<comment type="function">
    <text evidence="1 5">Hydrolyzes diadenosine 5',5'''-P1,P4-tetraphosphate to yield ADP.</text>
</comment>
<dbReference type="GO" id="GO:0008803">
    <property type="term" value="F:bis(5'-nucleosyl)-tetraphosphatase (symmetrical) activity"/>
    <property type="evidence" value="ECO:0007669"/>
    <property type="project" value="UniProtKB-UniRule"/>
</dbReference>
<dbReference type="NCBIfam" id="NF001204">
    <property type="entry name" value="PRK00166.1"/>
    <property type="match status" value="1"/>
</dbReference>
<dbReference type="HAMAP" id="MF_00199">
    <property type="entry name" value="ApaH"/>
    <property type="match status" value="1"/>
</dbReference>
<dbReference type="PANTHER" id="PTHR40942">
    <property type="match status" value="1"/>
</dbReference>
<dbReference type="AlphaFoldDB" id="A0A125BCP9"/>
<evidence type="ECO:0000256" key="3">
    <source>
        <dbReference type="ARBA" id="ARBA00022801"/>
    </source>
</evidence>
<evidence type="ECO:0000313" key="7">
    <source>
        <dbReference type="EMBL" id="KVW96199.1"/>
    </source>
</evidence>
<dbReference type="CDD" id="cd07422">
    <property type="entry name" value="MPP_ApaH"/>
    <property type="match status" value="1"/>
</dbReference>
<reference evidence="7 8" key="1">
    <citation type="journal article" date="2015" name="Appl. Environ. Microbiol.">
        <title>Aerobic and Anaerobic Thiosulfate Oxidation by a Cold-Adapted, Subglacial Chemoautotroph.</title>
        <authorList>
            <person name="Harrold Z.R."/>
            <person name="Skidmore M.L."/>
            <person name="Hamilton T.L."/>
            <person name="Desch L."/>
            <person name="Amada K."/>
            <person name="van Gelder W."/>
            <person name="Glover K."/>
            <person name="Roden E.E."/>
            <person name="Boyd E.S."/>
        </authorList>
    </citation>
    <scope>NUCLEOTIDE SEQUENCE [LARGE SCALE GENOMIC DNA]</scope>
    <source>
        <strain evidence="7 8">RG</strain>
    </source>
</reference>
<name>A0A125BCP9_THIDE</name>
<proteinExistence type="inferred from homology"/>
<comment type="catalytic activity">
    <reaction evidence="4 5">
        <text>P(1),P(4)-bis(5'-adenosyl) tetraphosphate + H2O = 2 ADP + 2 H(+)</text>
        <dbReference type="Rhea" id="RHEA:24252"/>
        <dbReference type="ChEBI" id="CHEBI:15377"/>
        <dbReference type="ChEBI" id="CHEBI:15378"/>
        <dbReference type="ChEBI" id="CHEBI:58141"/>
        <dbReference type="ChEBI" id="CHEBI:456216"/>
        <dbReference type="EC" id="3.6.1.41"/>
    </reaction>
</comment>
<dbReference type="PANTHER" id="PTHR40942:SF4">
    <property type="entry name" value="CYTOCHROME C5"/>
    <property type="match status" value="1"/>
</dbReference>
<comment type="similarity">
    <text evidence="2 5">Belongs to the Ap4A hydrolase family.</text>
</comment>
<dbReference type="RefSeq" id="WP_059754459.1">
    <property type="nucleotide sequence ID" value="NZ_LDUG01000020.1"/>
</dbReference>
<dbReference type="Proteomes" id="UP000064243">
    <property type="component" value="Unassembled WGS sequence"/>
</dbReference>
<dbReference type="NCBIfam" id="TIGR00668">
    <property type="entry name" value="apaH"/>
    <property type="match status" value="1"/>
</dbReference>
<keyword evidence="8" id="KW-1185">Reference proteome</keyword>
<dbReference type="PIRSF" id="PIRSF000903">
    <property type="entry name" value="B5n-ttraPtase_sm"/>
    <property type="match status" value="1"/>
</dbReference>
<evidence type="ECO:0000313" key="8">
    <source>
        <dbReference type="Proteomes" id="UP000064243"/>
    </source>
</evidence>
<organism evidence="7 8">
    <name type="scientific">Thiobacillus denitrificans</name>
    <dbReference type="NCBI Taxonomy" id="36861"/>
    <lineage>
        <taxon>Bacteria</taxon>
        <taxon>Pseudomonadati</taxon>
        <taxon>Pseudomonadota</taxon>
        <taxon>Betaproteobacteria</taxon>
        <taxon>Nitrosomonadales</taxon>
        <taxon>Thiobacillaceae</taxon>
        <taxon>Thiobacillus</taxon>
    </lineage>
</organism>
<dbReference type="OrthoDB" id="9807890at2"/>
<protein>
    <recommendedName>
        <fullName evidence="5">Bis(5'-nucleosyl)-tetraphosphatase, symmetrical</fullName>
        <ecNumber evidence="5">3.6.1.41</ecNumber>
    </recommendedName>
    <alternativeName>
        <fullName evidence="5">Ap4A hydrolase</fullName>
    </alternativeName>
    <alternativeName>
        <fullName evidence="5">Diadenosine 5',5'''-P1,P4-tetraphosphate pyrophosphohydrolase</fullName>
    </alternativeName>
    <alternativeName>
        <fullName evidence="5">Diadenosine tetraphosphatase</fullName>
    </alternativeName>
</protein>